<dbReference type="InterPro" id="IPR011528">
    <property type="entry name" value="NERD"/>
</dbReference>
<protein>
    <submittedName>
        <fullName evidence="2">Zn-finger domain associated with topoisomerase type I</fullName>
    </submittedName>
</protein>
<feature type="domain" description="NERD" evidence="1">
    <location>
        <begin position="36"/>
        <end position="154"/>
    </location>
</feature>
<reference evidence="2 3" key="1">
    <citation type="submission" date="2018-06" db="EMBL/GenBank/DDBJ databases">
        <authorList>
            <consortium name="Pathogen Informatics"/>
            <person name="Doyle S."/>
        </authorList>
    </citation>
    <scope>NUCLEOTIDE SEQUENCE [LARGE SCALE GENOMIC DNA]</scope>
    <source>
        <strain evidence="2 3">NCTC10717</strain>
    </source>
</reference>
<evidence type="ECO:0000259" key="1">
    <source>
        <dbReference type="PROSITE" id="PS50965"/>
    </source>
</evidence>
<dbReference type="Pfam" id="PF01396">
    <property type="entry name" value="Zn_ribbon_Top1"/>
    <property type="match status" value="1"/>
</dbReference>
<proteinExistence type="predicted"/>
<organism evidence="2 3">
    <name type="scientific">Suttonella indologenes</name>
    <dbReference type="NCBI Taxonomy" id="13276"/>
    <lineage>
        <taxon>Bacteria</taxon>
        <taxon>Pseudomonadati</taxon>
        <taxon>Pseudomonadota</taxon>
        <taxon>Gammaproteobacteria</taxon>
        <taxon>Cardiobacteriales</taxon>
        <taxon>Cardiobacteriaceae</taxon>
        <taxon>Suttonella</taxon>
    </lineage>
</organism>
<dbReference type="Pfam" id="PF08378">
    <property type="entry name" value="NERD"/>
    <property type="match status" value="1"/>
</dbReference>
<dbReference type="GO" id="GO:0003916">
    <property type="term" value="F:DNA topoisomerase activity"/>
    <property type="evidence" value="ECO:0007669"/>
    <property type="project" value="InterPro"/>
</dbReference>
<dbReference type="EMBL" id="UHIA01000004">
    <property type="protein sequence ID" value="SUO97821.1"/>
    <property type="molecule type" value="Genomic_DNA"/>
</dbReference>
<dbReference type="GO" id="GO:0006265">
    <property type="term" value="P:DNA topological change"/>
    <property type="evidence" value="ECO:0007669"/>
    <property type="project" value="InterPro"/>
</dbReference>
<dbReference type="AlphaFoldDB" id="A0A380N1P0"/>
<name>A0A380N1P0_9GAMM</name>
<gene>
    <name evidence="2" type="ORF">NCTC10717_01637</name>
</gene>
<dbReference type="OrthoDB" id="5782056at2"/>
<sequence>MEILFIVLLIVIICLALLFSATSGTEEKKKIHAQEKGRLGERRVQGIHDWNLGADYHDFDDVLLKLPNGESTQIDHIVISIYGVFVVETKNKSGWIFAQERERQWTQTFPNGKKYRFQNPLHQNYKHCQAIADLLAIPREKIHSAVVFIGDAEFKTDIPNQVYCGKSAYAALYEQKKEILFEEKEIPSLIARLQHARLENNADNLQQHIEQLHRTPRCPKCGAKMLEITAKKGEFTGQYFYGCSRFPHCRHTQPISQ</sequence>
<dbReference type="GO" id="GO:0005694">
    <property type="term" value="C:chromosome"/>
    <property type="evidence" value="ECO:0007669"/>
    <property type="project" value="InterPro"/>
</dbReference>
<keyword evidence="3" id="KW-1185">Reference proteome</keyword>
<evidence type="ECO:0000313" key="2">
    <source>
        <dbReference type="EMBL" id="SUO97821.1"/>
    </source>
</evidence>
<dbReference type="Gene3D" id="3.30.65.10">
    <property type="entry name" value="Bacterial Topoisomerase I, domain 1"/>
    <property type="match status" value="1"/>
</dbReference>
<dbReference type="GO" id="GO:0003677">
    <property type="term" value="F:DNA binding"/>
    <property type="evidence" value="ECO:0007669"/>
    <property type="project" value="InterPro"/>
</dbReference>
<dbReference type="SUPFAM" id="SSF57783">
    <property type="entry name" value="Zinc beta-ribbon"/>
    <property type="match status" value="1"/>
</dbReference>
<dbReference type="RefSeq" id="WP_115218791.1">
    <property type="nucleotide sequence ID" value="NZ_UHIA01000004.1"/>
</dbReference>
<dbReference type="PROSITE" id="PS50965">
    <property type="entry name" value="NERD"/>
    <property type="match status" value="1"/>
</dbReference>
<evidence type="ECO:0000313" key="3">
    <source>
        <dbReference type="Proteomes" id="UP000254575"/>
    </source>
</evidence>
<keyword evidence="2" id="KW-0413">Isomerase</keyword>
<dbReference type="Proteomes" id="UP000254575">
    <property type="component" value="Unassembled WGS sequence"/>
</dbReference>
<accession>A0A380N1P0</accession>
<dbReference type="InterPro" id="IPR013498">
    <property type="entry name" value="Topo_IA_Znf"/>
</dbReference>